<dbReference type="CTD" id="172512"/>
<feature type="coiled-coil region" evidence="1">
    <location>
        <begin position="416"/>
        <end position="443"/>
    </location>
</feature>
<dbReference type="EMBL" id="BX284601">
    <property type="protein sequence ID" value="CAA98117.1"/>
    <property type="molecule type" value="Genomic_DNA"/>
</dbReference>
<protein>
    <submittedName>
        <fullName evidence="3">Fanconi anemia group I protein</fullName>
    </submittedName>
</protein>
<dbReference type="RefSeq" id="NP_492118.1">
    <property type="nucleotide sequence ID" value="NM_059717.4"/>
</dbReference>
<dbReference type="GeneID" id="172512"/>
<dbReference type="InParanoid" id="P90790"/>
<evidence type="ECO:0000256" key="1">
    <source>
        <dbReference type="SAM" id="Coils"/>
    </source>
</evidence>
<dbReference type="AGR" id="WB:WBGene00008413"/>
<organism evidence="3 4">
    <name type="scientific">Caenorhabditis elegans</name>
    <dbReference type="NCBI Taxonomy" id="6239"/>
    <lineage>
        <taxon>Eukaryota</taxon>
        <taxon>Metazoa</taxon>
        <taxon>Ecdysozoa</taxon>
        <taxon>Nematoda</taxon>
        <taxon>Chromadorea</taxon>
        <taxon>Rhabditida</taxon>
        <taxon>Rhabditina</taxon>
        <taxon>Rhabditomorpha</taxon>
        <taxon>Rhabditoidea</taxon>
        <taxon>Rhabditidae</taxon>
        <taxon>Peloderinae</taxon>
        <taxon>Caenorhabditis</taxon>
    </lineage>
</organism>
<evidence type="ECO:0000313" key="4">
    <source>
        <dbReference type="Proteomes" id="UP000001940"/>
    </source>
</evidence>
<gene>
    <name evidence="3" type="ORF">CELE_D2030.3</name>
    <name evidence="3 5" type="ORF">D2030.3</name>
</gene>
<dbReference type="SUPFAM" id="SSF48371">
    <property type="entry name" value="ARM repeat"/>
    <property type="match status" value="1"/>
</dbReference>
<dbReference type="PIR" id="T20355">
    <property type="entry name" value="T20355"/>
</dbReference>
<dbReference type="AlphaFoldDB" id="P90790"/>
<dbReference type="PaxDb" id="6239-D2030.3"/>
<accession>P90790</accession>
<evidence type="ECO:0000256" key="2">
    <source>
        <dbReference type="SAM" id="MobiDB-lite"/>
    </source>
</evidence>
<evidence type="ECO:0000313" key="5">
    <source>
        <dbReference type="WormBase" id="D2030.3"/>
    </source>
</evidence>
<proteinExistence type="evidence at protein level"/>
<name>P90790_CAEEL</name>
<feature type="compositionally biased region" description="Low complexity" evidence="2">
    <location>
        <begin position="466"/>
        <end position="475"/>
    </location>
</feature>
<reference evidence="3 4" key="1">
    <citation type="journal article" date="1998" name="Science">
        <title>Genome sequence of the nematode C. elegans: a platform for investigating biology.</title>
        <authorList>
            <consortium name="The C. elegans sequencing consortium"/>
            <person name="Sulson J.E."/>
            <person name="Waterston R."/>
        </authorList>
    </citation>
    <scope>NUCLEOTIDE SEQUENCE [LARGE SCALE GENOMIC DNA]</scope>
    <source>
        <strain evidence="3 4">Bristol N2</strain>
    </source>
</reference>
<keyword evidence="6" id="KW-1267">Proteomics identification</keyword>
<dbReference type="OMA" id="SNIYALW"/>
<dbReference type="FunCoup" id="P90790">
    <property type="interactions" value="716"/>
</dbReference>
<dbReference type="Bgee" id="WBGene00008413">
    <property type="expression patterns" value="Expressed in germ line (C elegans) and 4 other cell types or tissues"/>
</dbReference>
<dbReference type="GO" id="GO:0005634">
    <property type="term" value="C:nucleus"/>
    <property type="evidence" value="ECO:0007005"/>
    <property type="project" value="WormBase"/>
</dbReference>
<dbReference type="KEGG" id="cel:CELE_D2030.3"/>
<evidence type="ECO:0000313" key="3">
    <source>
        <dbReference type="EMBL" id="CAA98117.1"/>
    </source>
</evidence>
<dbReference type="WormBase" id="D2030.3">
    <property type="protein sequence ID" value="CE09080"/>
    <property type="gene ID" value="WBGene00008413"/>
</dbReference>
<evidence type="ECO:0007829" key="6">
    <source>
        <dbReference type="PeptideAtlas" id="P90790"/>
    </source>
</evidence>
<dbReference type="UCSC" id="D2030.3">
    <property type="organism name" value="c. elegans"/>
</dbReference>
<dbReference type="HOGENOM" id="CLU_536640_0_0_1"/>
<dbReference type="InterPro" id="IPR016024">
    <property type="entry name" value="ARM-type_fold"/>
</dbReference>
<dbReference type="eggNOG" id="ENOG502SWY8">
    <property type="taxonomic scope" value="Eukaryota"/>
</dbReference>
<dbReference type="OrthoDB" id="5798326at2759"/>
<dbReference type="SMR" id="P90790"/>
<feature type="region of interest" description="Disordered" evidence="2">
    <location>
        <begin position="453"/>
        <end position="489"/>
    </location>
</feature>
<dbReference type="Proteomes" id="UP000001940">
    <property type="component" value="Chromosome I"/>
</dbReference>
<sequence>MTEIRKVVQETMVGKPEDEIQTFEKCLRLVGSNRTRKEQELGFCLMSRMIIKCSSQTLRAVQSRLANRLAHISDHFQLCGSLYTRELLVRNPQAGELHSPIVFKIILNCMDAAAQTSDPNIRGLAAELFGLRISNQNLTMLLNTLEVLLSATKIKNVSNDLLQLRTLGVSSHRDSLTSLLFEVLALSLGYASKPGLFVERKDIIQVIELGINNPKNRSVAFACLRSMCVNTKYSLIPMIGRIVSTLISELESPDVDLIKTLAFISKTFGPVTSTLYKHFYVIFTALKHPIHEQCYGEHVGNLLSSIIESAASLIKPEVFATVQKAVCESAIMHPDSSIYLQLLAAFLTLNNEYVPSPLQVARVISSRTRNTSEHSHRLRALCNVASRPRTTDLANVKAKKTLVLKEENTIQAPTAASEDLKEKEEVEQEFEEMETEDKEEEIVPVVVEKKIEEVPEASSRKKKNSESSTTATSTVAKKKKKSVVNDVKTNLLEGEASVDDILNLFDMS</sequence>
<dbReference type="PeptideAtlas" id="P90790"/>
<dbReference type="STRING" id="6239.D2030.3.2"/>
<keyword evidence="4" id="KW-1185">Reference proteome</keyword>
<keyword evidence="1" id="KW-0175">Coiled coil</keyword>